<dbReference type="Pfam" id="PF14905">
    <property type="entry name" value="OMP_b-brl_3"/>
    <property type="match status" value="1"/>
</dbReference>
<evidence type="ECO:0000256" key="2">
    <source>
        <dbReference type="ARBA" id="ARBA00023136"/>
    </source>
</evidence>
<accession>A0A3B0C4N6</accession>
<dbReference type="EMBL" id="RBCJ01000003">
    <property type="protein sequence ID" value="RKN79561.1"/>
    <property type="molecule type" value="Genomic_DNA"/>
</dbReference>
<comment type="subcellular location">
    <subcellularLocation>
        <location evidence="1">Cell outer membrane</location>
    </subcellularLocation>
</comment>
<dbReference type="InterPro" id="IPR036942">
    <property type="entry name" value="Beta-barrel_TonB_sf"/>
</dbReference>
<evidence type="ECO:0000313" key="7">
    <source>
        <dbReference type="Proteomes" id="UP000276603"/>
    </source>
</evidence>
<dbReference type="Pfam" id="PF13620">
    <property type="entry name" value="CarboxypepD_reg"/>
    <property type="match status" value="1"/>
</dbReference>
<dbReference type="Gene3D" id="2.40.170.20">
    <property type="entry name" value="TonB-dependent receptor, beta-barrel domain"/>
    <property type="match status" value="1"/>
</dbReference>
<evidence type="ECO:0000256" key="3">
    <source>
        <dbReference type="ARBA" id="ARBA00023237"/>
    </source>
</evidence>
<reference evidence="6 7" key="1">
    <citation type="submission" date="2018-10" db="EMBL/GenBank/DDBJ databases">
        <title>Ulvibacterium marinum gen. nov., sp. nov., a novel marine bacterium of the family Flavobacteriaceae, isolated from a culture of the green alga Ulva prolifera.</title>
        <authorList>
            <person name="Zhang Z."/>
        </authorList>
    </citation>
    <scope>NUCLEOTIDE SEQUENCE [LARGE SCALE GENOMIC DNA]</scope>
    <source>
        <strain evidence="6 7">CCMM003</strain>
    </source>
</reference>
<keyword evidence="2" id="KW-0472">Membrane</keyword>
<evidence type="ECO:0000313" key="6">
    <source>
        <dbReference type="EMBL" id="RKN79561.1"/>
    </source>
</evidence>
<dbReference type="InterPro" id="IPR041700">
    <property type="entry name" value="OMP_b-brl_3"/>
</dbReference>
<name>A0A3B0C4N6_9FLAO</name>
<dbReference type="OrthoDB" id="8764943at2"/>
<dbReference type="Proteomes" id="UP000276603">
    <property type="component" value="Unassembled WGS sequence"/>
</dbReference>
<dbReference type="SUPFAM" id="SSF56935">
    <property type="entry name" value="Porins"/>
    <property type="match status" value="1"/>
</dbReference>
<dbReference type="GO" id="GO:0009279">
    <property type="term" value="C:cell outer membrane"/>
    <property type="evidence" value="ECO:0007669"/>
    <property type="project" value="UniProtKB-SubCell"/>
</dbReference>
<dbReference type="PANTHER" id="PTHR40980">
    <property type="entry name" value="PLUG DOMAIN-CONTAINING PROTEIN"/>
    <property type="match status" value="1"/>
</dbReference>
<evidence type="ECO:0000256" key="4">
    <source>
        <dbReference type="SAM" id="SignalP"/>
    </source>
</evidence>
<dbReference type="AlphaFoldDB" id="A0A3B0C4N6"/>
<dbReference type="Gene3D" id="2.60.40.1120">
    <property type="entry name" value="Carboxypeptidase-like, regulatory domain"/>
    <property type="match status" value="1"/>
</dbReference>
<dbReference type="RefSeq" id="WP_120712374.1">
    <property type="nucleotide sequence ID" value="NZ_RBCJ01000003.1"/>
</dbReference>
<keyword evidence="7" id="KW-1185">Reference proteome</keyword>
<proteinExistence type="predicted"/>
<dbReference type="InterPro" id="IPR008969">
    <property type="entry name" value="CarboxyPept-like_regulatory"/>
</dbReference>
<dbReference type="PANTHER" id="PTHR40980:SF4">
    <property type="entry name" value="TONB-DEPENDENT RECEPTOR-LIKE BETA-BARREL DOMAIN-CONTAINING PROTEIN"/>
    <property type="match status" value="1"/>
</dbReference>
<comment type="caution">
    <text evidence="6">The sequence shown here is derived from an EMBL/GenBank/DDBJ whole genome shotgun (WGS) entry which is preliminary data.</text>
</comment>
<sequence length="803" mass="89779">MIVRLLLFVFILCISAPVNGQSSISGQISSDDRTSLAFANVLLHNAPDSTFIKGSITDMDGRYIFEEVANGSFYISASMVGFESKASEVFQIDNGQSFEVPTITLVEGLALDEVVVKSTKPLFVQKIDRMVINVESSILSSGSSALEILERSPGVIVNRQNNEISLIGKSGVVILINGRNSNMPQSSIIQLLEGMGSDNIETIELITTPPANFDAEGNAGFVNVVLKENPEIGLNGSYSISGGYGNGSTTSDNISFNYRFSKFNLFGTYSFLRNGQGQIITFRRSSLNEQNELESLNTISTRDPVRRNHNLRLGFDYEISSKTIVGALLNGYDNQWTMDAINSSKALPSATSAELINTELNQWRHFSGNVNLKHNFNKDKVLTIDLDYLYYNNENPTDYTNRIFDSQGLLEGEEFIKSDKSTPINFVVAKTDFSNTLSEKLAIEIGAKATFSDFDNTVSASNLIDDVFEEDPTLTNTSNLNENIFAAYTSLDFQLSDKTSLKTGLRYEHTDTEVTTQTEGTVVDRNFGTFFPTAFISHKINDSLNYNFAYSKRIRRPTINNLAPFVIFIDPTSFITGNPSLRPSISNSIKFDLNYKRNLITLQYGIIKEGISGFQPRFDGDTDRLLFESTNIDKITVFSLTLGLPLRFSSWWEIQNNLVYINTKVENRIDDLNLLFKQNTFRAFSSQTFRILKNLTSELSVNYYGPNLFASTKTEGTYALNAGLQIDFGDTGGRLRFNVNDIWDSLEFTGNTIIPEQNINTSNTFNMSNRTFLLTYSRTFGNKKLKASRDRTTGADDERRRVN</sequence>
<gene>
    <name evidence="6" type="ORF">D7Z94_14755</name>
</gene>
<feature type="chain" id="PRO_5017219374" description="Outer membrane protein beta-barrel domain-containing protein" evidence="4">
    <location>
        <begin position="21"/>
        <end position="803"/>
    </location>
</feature>
<keyword evidence="4" id="KW-0732">Signal</keyword>
<keyword evidence="3" id="KW-0998">Cell outer membrane</keyword>
<organism evidence="6 7">
    <name type="scientific">Ulvibacterium marinum</name>
    <dbReference type="NCBI Taxonomy" id="2419782"/>
    <lineage>
        <taxon>Bacteria</taxon>
        <taxon>Pseudomonadati</taxon>
        <taxon>Bacteroidota</taxon>
        <taxon>Flavobacteriia</taxon>
        <taxon>Flavobacteriales</taxon>
        <taxon>Flavobacteriaceae</taxon>
        <taxon>Ulvibacterium</taxon>
    </lineage>
</organism>
<feature type="domain" description="Outer membrane protein beta-barrel" evidence="5">
    <location>
        <begin position="374"/>
        <end position="776"/>
    </location>
</feature>
<evidence type="ECO:0000256" key="1">
    <source>
        <dbReference type="ARBA" id="ARBA00004442"/>
    </source>
</evidence>
<evidence type="ECO:0000259" key="5">
    <source>
        <dbReference type="Pfam" id="PF14905"/>
    </source>
</evidence>
<feature type="signal peptide" evidence="4">
    <location>
        <begin position="1"/>
        <end position="20"/>
    </location>
</feature>
<protein>
    <recommendedName>
        <fullName evidence="5">Outer membrane protein beta-barrel domain-containing protein</fullName>
    </recommendedName>
</protein>
<dbReference type="SUPFAM" id="SSF49464">
    <property type="entry name" value="Carboxypeptidase regulatory domain-like"/>
    <property type="match status" value="1"/>
</dbReference>